<dbReference type="RefSeq" id="WP_346752874.1">
    <property type="nucleotide sequence ID" value="NZ_JAUJEA010000005.1"/>
</dbReference>
<comment type="caution">
    <text evidence="1">The sequence shown here is derived from an EMBL/GenBank/DDBJ whole genome shotgun (WGS) entry which is preliminary data.</text>
</comment>
<accession>A0ABT8KQ32</accession>
<reference evidence="1" key="1">
    <citation type="submission" date="2023-06" db="EMBL/GenBank/DDBJ databases">
        <title>Genomic of Parafulvivirga corallium.</title>
        <authorList>
            <person name="Wang G."/>
        </authorList>
    </citation>
    <scope>NUCLEOTIDE SEQUENCE</scope>
    <source>
        <strain evidence="1">BMA10</strain>
    </source>
</reference>
<organism evidence="1 2">
    <name type="scientific">Splendidivirga corallicola</name>
    <dbReference type="NCBI Taxonomy" id="3051826"/>
    <lineage>
        <taxon>Bacteria</taxon>
        <taxon>Pseudomonadati</taxon>
        <taxon>Bacteroidota</taxon>
        <taxon>Cytophagia</taxon>
        <taxon>Cytophagales</taxon>
        <taxon>Splendidivirgaceae</taxon>
        <taxon>Splendidivirga</taxon>
    </lineage>
</organism>
<evidence type="ECO:0000313" key="2">
    <source>
        <dbReference type="Proteomes" id="UP001172082"/>
    </source>
</evidence>
<name>A0ABT8KQ32_9BACT</name>
<sequence length="175" mass="19784">MNRKTRNKISTTRSNYGDVFVLAALSFIAADSTSNSPKILNTSVEQSVNLPLATPTSTRFNNANRYSLDKLRSNKKILKNLANLKSNWNGYNGEPIDKSIIEKTEHLISELDFQPQVFPTGRGTIQIEYFKDDNNLIEVEISEGEQFMYKIEDGSEFEGDVSVEELSEIISNFYA</sequence>
<proteinExistence type="predicted"/>
<dbReference type="EMBL" id="JAUJEA010000005">
    <property type="protein sequence ID" value="MDN5202855.1"/>
    <property type="molecule type" value="Genomic_DNA"/>
</dbReference>
<keyword evidence="2" id="KW-1185">Reference proteome</keyword>
<evidence type="ECO:0000313" key="1">
    <source>
        <dbReference type="EMBL" id="MDN5202855.1"/>
    </source>
</evidence>
<protein>
    <submittedName>
        <fullName evidence="1">Uncharacterized protein</fullName>
    </submittedName>
</protein>
<gene>
    <name evidence="1" type="ORF">QQ008_15805</name>
</gene>
<dbReference type="Proteomes" id="UP001172082">
    <property type="component" value="Unassembled WGS sequence"/>
</dbReference>